<protein>
    <submittedName>
        <fullName evidence="1">Uncharacterized protein</fullName>
    </submittedName>
</protein>
<comment type="caution">
    <text evidence="1">The sequence shown here is derived from an EMBL/GenBank/DDBJ whole genome shotgun (WGS) entry which is preliminary data.</text>
</comment>
<sequence length="307" mass="36086">MTKYIRKNKSSYNVVKSSRSYGKFQNIDDATFIRDLLAENDWNPDLINQTYEVNGQYLVLGVLDEKIHILAKCNEKPSQKTIDELVKRKRRNPNGSRYGLNITRVFDTFVIKKRIAGDDYVFGYYDRIEDAEFVRNHLLDNQWNVNSFSQIQYCEDTDDYRVVEVIDDKAYVLASFKDKNSIDLDEVHREFLNRITKHKLGLAQHPYLDDLKNSVPELEERFNTKAQDDVWDFKSTQNPLNDIIFSLAPFQKSVYDAVDDSTVEDIEKSLVRFRSGNFTQKIQRNLDELEKKGLIAKNQNHYIKQNK</sequence>
<organism evidence="1 2">
    <name type="scientific">Methanobrevibacter thaueri</name>
    <dbReference type="NCBI Taxonomy" id="190975"/>
    <lineage>
        <taxon>Archaea</taxon>
        <taxon>Methanobacteriati</taxon>
        <taxon>Methanobacteriota</taxon>
        <taxon>Methanomada group</taxon>
        <taxon>Methanobacteria</taxon>
        <taxon>Methanobacteriales</taxon>
        <taxon>Methanobacteriaceae</taxon>
        <taxon>Methanobrevibacter</taxon>
    </lineage>
</organism>
<gene>
    <name evidence="1" type="ORF">E7Z79_06435</name>
</gene>
<dbReference type="Proteomes" id="UP000783037">
    <property type="component" value="Unassembled WGS sequence"/>
</dbReference>
<evidence type="ECO:0000313" key="2">
    <source>
        <dbReference type="Proteomes" id="UP000783037"/>
    </source>
</evidence>
<accession>A0A8T3VFM0</accession>
<evidence type="ECO:0000313" key="1">
    <source>
        <dbReference type="EMBL" id="MBE6502064.1"/>
    </source>
</evidence>
<dbReference type="RefSeq" id="WP_303739155.1">
    <property type="nucleotide sequence ID" value="NZ_SUTK01000028.1"/>
</dbReference>
<reference evidence="1" key="1">
    <citation type="submission" date="2019-04" db="EMBL/GenBank/DDBJ databases">
        <title>Evolution of Biomass-Degrading Anaerobic Consortia Revealed by Metagenomics.</title>
        <authorList>
            <person name="Peng X."/>
        </authorList>
    </citation>
    <scope>NUCLEOTIDE SEQUENCE</scope>
    <source>
        <strain evidence="1">SIG18</strain>
    </source>
</reference>
<dbReference type="AlphaFoldDB" id="A0A8T3VFM0"/>
<proteinExistence type="predicted"/>
<dbReference type="EMBL" id="SUTK01000028">
    <property type="protein sequence ID" value="MBE6502064.1"/>
    <property type="molecule type" value="Genomic_DNA"/>
</dbReference>
<name>A0A8T3VFM0_9EURY</name>